<evidence type="ECO:0000256" key="7">
    <source>
        <dbReference type="RuleBase" id="RU362091"/>
    </source>
</evidence>
<dbReference type="Proteomes" id="UP000001137">
    <property type="component" value="Chromosome"/>
</dbReference>
<evidence type="ECO:0000256" key="6">
    <source>
        <dbReference type="ARBA" id="ARBA00023136"/>
    </source>
</evidence>
<proteinExistence type="inferred from homology"/>
<feature type="transmembrane region" description="Helical" evidence="8">
    <location>
        <begin position="159"/>
        <end position="179"/>
    </location>
</feature>
<dbReference type="InterPro" id="IPR050277">
    <property type="entry name" value="Sodium:Solute_Symporter"/>
</dbReference>
<feature type="transmembrane region" description="Helical" evidence="8">
    <location>
        <begin position="230"/>
        <end position="256"/>
    </location>
</feature>
<feature type="transmembrane region" description="Helical" evidence="8">
    <location>
        <begin position="386"/>
        <end position="412"/>
    </location>
</feature>
<evidence type="ECO:0000256" key="1">
    <source>
        <dbReference type="ARBA" id="ARBA00004141"/>
    </source>
</evidence>
<evidence type="ECO:0000256" key="4">
    <source>
        <dbReference type="ARBA" id="ARBA00022692"/>
    </source>
</evidence>
<feature type="transmembrane region" description="Helical" evidence="8">
    <location>
        <begin position="308"/>
        <end position="341"/>
    </location>
</feature>
<evidence type="ECO:0000313" key="10">
    <source>
        <dbReference type="Proteomes" id="UP000001137"/>
    </source>
</evidence>
<accession>A8MC92</accession>
<keyword evidence="6 8" id="KW-0472">Membrane</keyword>
<keyword evidence="5 8" id="KW-1133">Transmembrane helix</keyword>
<keyword evidence="10" id="KW-1185">Reference proteome</keyword>
<dbReference type="Pfam" id="PF00474">
    <property type="entry name" value="SSF"/>
    <property type="match status" value="1"/>
</dbReference>
<organism evidence="9 10">
    <name type="scientific">Caldivirga maquilingensis (strain ATCC 700844 / DSM 13496 / JCM 10307 / IC-167)</name>
    <dbReference type="NCBI Taxonomy" id="397948"/>
    <lineage>
        <taxon>Archaea</taxon>
        <taxon>Thermoproteota</taxon>
        <taxon>Thermoprotei</taxon>
        <taxon>Thermoproteales</taxon>
        <taxon>Thermoproteaceae</taxon>
        <taxon>Caldivirga</taxon>
    </lineage>
</organism>
<dbReference type="KEGG" id="cma:Cmaq_0555"/>
<gene>
    <name evidence="9" type="ordered locus">Cmaq_0555</name>
</gene>
<dbReference type="GO" id="GO:0022857">
    <property type="term" value="F:transmembrane transporter activity"/>
    <property type="evidence" value="ECO:0007669"/>
    <property type="project" value="InterPro"/>
</dbReference>
<feature type="transmembrane region" description="Helical" evidence="8">
    <location>
        <begin position="361"/>
        <end position="380"/>
    </location>
</feature>
<dbReference type="HOGENOM" id="CLU_018808_15_0_2"/>
<reference evidence="9 10" key="1">
    <citation type="submission" date="2007-10" db="EMBL/GenBank/DDBJ databases">
        <title>Complete sequence of Caldivirga maquilingensis IC-167.</title>
        <authorList>
            <consortium name="US DOE Joint Genome Institute"/>
            <person name="Copeland A."/>
            <person name="Lucas S."/>
            <person name="Lapidus A."/>
            <person name="Barry K."/>
            <person name="Glavina del Rio T."/>
            <person name="Dalin E."/>
            <person name="Tice H."/>
            <person name="Pitluck S."/>
            <person name="Saunders E."/>
            <person name="Brettin T."/>
            <person name="Bruce D."/>
            <person name="Detter J.C."/>
            <person name="Han C."/>
            <person name="Schmutz J."/>
            <person name="Larimer F."/>
            <person name="Land M."/>
            <person name="Hauser L."/>
            <person name="Kyrpides N."/>
            <person name="Ivanova N."/>
            <person name="Biddle J.F."/>
            <person name="Zhang Z."/>
            <person name="Fitz-Gibbon S.T."/>
            <person name="Lowe T.M."/>
            <person name="Saltikov C."/>
            <person name="House C.H."/>
            <person name="Richardson P."/>
        </authorList>
    </citation>
    <scope>NUCLEOTIDE SEQUENCE [LARGE SCALE GENOMIC DNA]</scope>
    <source>
        <strain evidence="10">ATCC 700844 / DSM 13496 / JCM 10307 / IC-167</strain>
    </source>
</reference>
<dbReference type="GeneID" id="5710350"/>
<dbReference type="InterPro" id="IPR038377">
    <property type="entry name" value="Na/Glc_symporter_sf"/>
</dbReference>
<evidence type="ECO:0000256" key="5">
    <source>
        <dbReference type="ARBA" id="ARBA00022989"/>
    </source>
</evidence>
<dbReference type="AlphaFoldDB" id="A8MC92"/>
<dbReference type="InterPro" id="IPR001734">
    <property type="entry name" value="Na/solute_symporter"/>
</dbReference>
<dbReference type="GO" id="GO:0005886">
    <property type="term" value="C:plasma membrane"/>
    <property type="evidence" value="ECO:0007669"/>
    <property type="project" value="TreeGrafter"/>
</dbReference>
<keyword evidence="4 8" id="KW-0812">Transmembrane</keyword>
<dbReference type="Gene3D" id="1.20.1730.10">
    <property type="entry name" value="Sodium/glucose cotransporter"/>
    <property type="match status" value="1"/>
</dbReference>
<sequence>MIFAAIDYAVFFTLIGLAVVAGFLGSKWRAPDFTRIAEWSLGGMRFGAFIVWFLMGADIYTAYSLISIPGAAYSLGGFILYAVVYGSISYPFLYIVATKFYRVAKRRGYITAGDYVRDRFNSGVLSLLISLTGIIAMLPYIALQIVGIRYVLDAMGFPVIPSFIIAYIIVALFVAVSGLRGPALSSLIKDAILWGVILTVVIALGIRFNGFGPIFTQLGPSHYLIPSKLMIGYITLALGSGISWLLFPNLLVGILGSKSEDVIRKNSVFLPLYQVWLILLALMGLVALAKNLVPSGVSSLAFPSVLNAYFPSTFVAVAFAGIVIGSMVPAGLQSLGAANLITRNIYLDFINRKATERQQVLWGRVAVFIMVIASLIFALVPAASGLIFYLLTFSYAWLLQTLPAIILSMYWYDLDKYSVAAGWAVGTGLVTYGLVTVGFSSSLLPWFYDIYVGLLGLIVNLIVMLVVYAIVKALKVKVSSRLNPQELL</sequence>
<evidence type="ECO:0000256" key="8">
    <source>
        <dbReference type="SAM" id="Phobius"/>
    </source>
</evidence>
<dbReference type="OrthoDB" id="19182at2157"/>
<dbReference type="CDD" id="cd10322">
    <property type="entry name" value="SLC5sbd"/>
    <property type="match status" value="1"/>
</dbReference>
<evidence type="ECO:0000313" key="9">
    <source>
        <dbReference type="EMBL" id="ABW01398.1"/>
    </source>
</evidence>
<feature type="transmembrane region" description="Helical" evidence="8">
    <location>
        <begin position="268"/>
        <end position="288"/>
    </location>
</feature>
<feature type="transmembrane region" description="Helical" evidence="8">
    <location>
        <begin position="6"/>
        <end position="25"/>
    </location>
</feature>
<keyword evidence="3" id="KW-0813">Transport</keyword>
<comment type="subcellular location">
    <subcellularLocation>
        <location evidence="1">Membrane</location>
        <topology evidence="1">Multi-pass membrane protein</topology>
    </subcellularLocation>
</comment>
<feature type="transmembrane region" description="Helical" evidence="8">
    <location>
        <begin position="191"/>
        <end position="210"/>
    </location>
</feature>
<feature type="transmembrane region" description="Helical" evidence="8">
    <location>
        <begin position="419"/>
        <end position="444"/>
    </location>
</feature>
<protein>
    <submittedName>
        <fullName evidence="9">Na+ symporter</fullName>
    </submittedName>
</protein>
<dbReference type="PANTHER" id="PTHR48086">
    <property type="entry name" value="SODIUM/PROLINE SYMPORTER-RELATED"/>
    <property type="match status" value="1"/>
</dbReference>
<dbReference type="PANTHER" id="PTHR48086:SF8">
    <property type="entry name" value="MONOCARBOXYLIC ACID PERMEASE"/>
    <property type="match status" value="1"/>
</dbReference>
<dbReference type="eggNOG" id="arCOG01316">
    <property type="taxonomic scope" value="Archaea"/>
</dbReference>
<evidence type="ECO:0000256" key="3">
    <source>
        <dbReference type="ARBA" id="ARBA00022448"/>
    </source>
</evidence>
<name>A8MC92_CALMQ</name>
<comment type="similarity">
    <text evidence="2 7">Belongs to the sodium:solute symporter (SSF) (TC 2.A.21) family.</text>
</comment>
<feature type="transmembrane region" description="Helical" evidence="8">
    <location>
        <begin position="78"/>
        <end position="97"/>
    </location>
</feature>
<dbReference type="RefSeq" id="WP_012185618.1">
    <property type="nucleotide sequence ID" value="NC_009954.1"/>
</dbReference>
<feature type="transmembrane region" description="Helical" evidence="8">
    <location>
        <begin position="46"/>
        <end position="66"/>
    </location>
</feature>
<dbReference type="STRING" id="397948.Cmaq_0555"/>
<dbReference type="EMBL" id="CP000852">
    <property type="protein sequence ID" value="ABW01398.1"/>
    <property type="molecule type" value="Genomic_DNA"/>
</dbReference>
<feature type="transmembrane region" description="Helical" evidence="8">
    <location>
        <begin position="450"/>
        <end position="471"/>
    </location>
</feature>
<evidence type="ECO:0000256" key="2">
    <source>
        <dbReference type="ARBA" id="ARBA00006434"/>
    </source>
</evidence>
<feature type="transmembrane region" description="Helical" evidence="8">
    <location>
        <begin position="124"/>
        <end position="147"/>
    </location>
</feature>
<dbReference type="PROSITE" id="PS50283">
    <property type="entry name" value="NA_SOLUT_SYMP_3"/>
    <property type="match status" value="1"/>
</dbReference>